<comment type="caution">
    <text evidence="2">The sequence shown here is derived from an EMBL/GenBank/DDBJ whole genome shotgun (WGS) entry which is preliminary data.</text>
</comment>
<dbReference type="STRING" id="54914.AV540_06135"/>
<name>A0A4Y3PX34_BREPA</name>
<keyword evidence="1" id="KW-0812">Transmembrane</keyword>
<keyword evidence="1" id="KW-0472">Membrane</keyword>
<keyword evidence="3" id="KW-1185">Reference proteome</keyword>
<keyword evidence="1" id="KW-1133">Transmembrane helix</keyword>
<evidence type="ECO:0000256" key="1">
    <source>
        <dbReference type="SAM" id="Phobius"/>
    </source>
</evidence>
<evidence type="ECO:0000313" key="2">
    <source>
        <dbReference type="EMBL" id="GEB35511.1"/>
    </source>
</evidence>
<gene>
    <name evidence="2" type="ORF">BPA01_50910</name>
</gene>
<protein>
    <submittedName>
        <fullName evidence="2">Uncharacterized protein</fullName>
    </submittedName>
</protein>
<sequence>MDEAFARVWGKVVRKGRATVKKRTMTAILVLLAVGLGLTLAFIKRQEASLADSSGYSLSKVYNSTSELVDFSNVILKGKISKEPRQEQLAELVFHVYDVEVEKLYDNQTEQNIKAGDTVEVYRIIGYAPGDIHEMASLVAPEYQQLEQGEYLLFLNSSYEEEGDKHILIPNSPEQLYKAKGAEGFPWLKLAGERFDSISPQEQLPTIYESDVFLAIGKSLLINSRNK</sequence>
<proteinExistence type="predicted"/>
<evidence type="ECO:0000313" key="3">
    <source>
        <dbReference type="Proteomes" id="UP000316882"/>
    </source>
</evidence>
<dbReference type="Proteomes" id="UP000316882">
    <property type="component" value="Unassembled WGS sequence"/>
</dbReference>
<accession>A0A4Y3PX34</accession>
<organism evidence="2 3">
    <name type="scientific">Brevibacillus parabrevis</name>
    <dbReference type="NCBI Taxonomy" id="54914"/>
    <lineage>
        <taxon>Bacteria</taxon>
        <taxon>Bacillati</taxon>
        <taxon>Bacillota</taxon>
        <taxon>Bacilli</taxon>
        <taxon>Bacillales</taxon>
        <taxon>Paenibacillaceae</taxon>
        <taxon>Brevibacillus</taxon>
    </lineage>
</organism>
<dbReference type="AlphaFoldDB" id="A0A4Y3PX34"/>
<dbReference type="EMBL" id="BJMH01000043">
    <property type="protein sequence ID" value="GEB35511.1"/>
    <property type="molecule type" value="Genomic_DNA"/>
</dbReference>
<feature type="transmembrane region" description="Helical" evidence="1">
    <location>
        <begin position="24"/>
        <end position="43"/>
    </location>
</feature>
<reference evidence="2 3" key="1">
    <citation type="submission" date="2019-06" db="EMBL/GenBank/DDBJ databases">
        <title>Whole genome shotgun sequence of Brevibacillus parabrevis NBRC 12334.</title>
        <authorList>
            <person name="Hosoyama A."/>
            <person name="Uohara A."/>
            <person name="Ohji S."/>
            <person name="Ichikawa N."/>
        </authorList>
    </citation>
    <scope>NUCLEOTIDE SEQUENCE [LARGE SCALE GENOMIC DNA]</scope>
    <source>
        <strain evidence="2 3">NBRC 12334</strain>
    </source>
</reference>